<protein>
    <submittedName>
        <fullName evidence="2">Uncharacterized protein</fullName>
    </submittedName>
</protein>
<feature type="compositionally biased region" description="Basic and acidic residues" evidence="1">
    <location>
        <begin position="17"/>
        <end position="32"/>
    </location>
</feature>
<feature type="region of interest" description="Disordered" evidence="1">
    <location>
        <begin position="17"/>
        <end position="36"/>
    </location>
</feature>
<dbReference type="Proteomes" id="UP001208570">
    <property type="component" value="Unassembled WGS sequence"/>
</dbReference>
<reference evidence="2" key="1">
    <citation type="journal article" date="2023" name="Mol. Biol. Evol.">
        <title>Third-Generation Sequencing Reveals the Adaptive Role of the Epigenome in Three Deep-Sea Polychaetes.</title>
        <authorList>
            <person name="Perez M."/>
            <person name="Aroh O."/>
            <person name="Sun Y."/>
            <person name="Lan Y."/>
            <person name="Juniper S.K."/>
            <person name="Young C.R."/>
            <person name="Angers B."/>
            <person name="Qian P.Y."/>
        </authorList>
    </citation>
    <scope>NUCLEOTIDE SEQUENCE</scope>
    <source>
        <strain evidence="2">P08H-3</strain>
    </source>
</reference>
<evidence type="ECO:0000313" key="2">
    <source>
        <dbReference type="EMBL" id="KAK2159075.1"/>
    </source>
</evidence>
<name>A0AAD9JVL6_9ANNE</name>
<sequence>MRSNSHYRTVIMLCGCSKEKKPPRGSPEETDHSGYGLLPEVQEYNGVEVSDSWCPVLTCDNPTYPNSSYPMPRHNLGFDSGIDTGQL</sequence>
<comment type="caution">
    <text evidence="2">The sequence shown here is derived from an EMBL/GenBank/DDBJ whole genome shotgun (WGS) entry which is preliminary data.</text>
</comment>
<dbReference type="EMBL" id="JAODUP010000159">
    <property type="protein sequence ID" value="KAK2159075.1"/>
    <property type="molecule type" value="Genomic_DNA"/>
</dbReference>
<evidence type="ECO:0000256" key="1">
    <source>
        <dbReference type="SAM" id="MobiDB-lite"/>
    </source>
</evidence>
<accession>A0AAD9JVL6</accession>
<dbReference type="AlphaFoldDB" id="A0AAD9JVL6"/>
<organism evidence="2 3">
    <name type="scientific">Paralvinella palmiformis</name>
    <dbReference type="NCBI Taxonomy" id="53620"/>
    <lineage>
        <taxon>Eukaryota</taxon>
        <taxon>Metazoa</taxon>
        <taxon>Spiralia</taxon>
        <taxon>Lophotrochozoa</taxon>
        <taxon>Annelida</taxon>
        <taxon>Polychaeta</taxon>
        <taxon>Sedentaria</taxon>
        <taxon>Canalipalpata</taxon>
        <taxon>Terebellida</taxon>
        <taxon>Terebelliformia</taxon>
        <taxon>Alvinellidae</taxon>
        <taxon>Paralvinella</taxon>
    </lineage>
</organism>
<gene>
    <name evidence="2" type="ORF">LSH36_159g06044</name>
</gene>
<evidence type="ECO:0000313" key="3">
    <source>
        <dbReference type="Proteomes" id="UP001208570"/>
    </source>
</evidence>
<keyword evidence="3" id="KW-1185">Reference proteome</keyword>
<proteinExistence type="predicted"/>